<evidence type="ECO:0000256" key="5">
    <source>
        <dbReference type="ARBA" id="ARBA00022989"/>
    </source>
</evidence>
<evidence type="ECO:0000256" key="3">
    <source>
        <dbReference type="ARBA" id="ARBA00022692"/>
    </source>
</evidence>
<evidence type="ECO:0000256" key="1">
    <source>
        <dbReference type="ARBA" id="ARBA00004141"/>
    </source>
</evidence>
<reference evidence="9 10" key="1">
    <citation type="submission" date="2017-04" db="EMBL/GenBank/DDBJ databases">
        <title>Draft genome sequence of Tuber borchii Vittad., a whitish edible truffle.</title>
        <authorList>
            <consortium name="DOE Joint Genome Institute"/>
            <person name="Murat C."/>
            <person name="Kuo A."/>
            <person name="Barry K.W."/>
            <person name="Clum A."/>
            <person name="Dockter R.B."/>
            <person name="Fauchery L."/>
            <person name="Iotti M."/>
            <person name="Kohler A."/>
            <person name="Labutti K."/>
            <person name="Lindquist E.A."/>
            <person name="Lipzen A."/>
            <person name="Ohm R.A."/>
            <person name="Wang M."/>
            <person name="Grigoriev I.V."/>
            <person name="Zambonelli A."/>
            <person name="Martin F.M."/>
        </authorList>
    </citation>
    <scope>NUCLEOTIDE SEQUENCE [LARGE SCALE GENOMIC DNA]</scope>
    <source>
        <strain evidence="9 10">Tbo3840</strain>
    </source>
</reference>
<dbReference type="PANTHER" id="PTHR10978:SF5">
    <property type="entry name" value="SUCCINATE DEHYDROGENASE CYTOCHROME B560 SUBUNIT, MITOCHONDRIAL"/>
    <property type="match status" value="1"/>
</dbReference>
<dbReference type="InterPro" id="IPR034804">
    <property type="entry name" value="SQR/QFR_C/D"/>
</dbReference>
<dbReference type="OrthoDB" id="588261at2759"/>
<keyword evidence="10" id="KW-1185">Reference proteome</keyword>
<evidence type="ECO:0000256" key="6">
    <source>
        <dbReference type="ARBA" id="ARBA00023004"/>
    </source>
</evidence>
<keyword evidence="2" id="KW-0349">Heme</keyword>
<dbReference type="Proteomes" id="UP000244722">
    <property type="component" value="Unassembled WGS sequence"/>
</dbReference>
<keyword evidence="7 8" id="KW-0472">Membrane</keyword>
<dbReference type="InterPro" id="IPR014314">
    <property type="entry name" value="Succ_DH_cytb556"/>
</dbReference>
<dbReference type="GO" id="GO:0006121">
    <property type="term" value="P:mitochondrial electron transport, succinate to ubiquinone"/>
    <property type="evidence" value="ECO:0007669"/>
    <property type="project" value="TreeGrafter"/>
</dbReference>
<proteinExistence type="predicted"/>
<name>A0A2T6ZXG4_TUBBO</name>
<sequence>MLSRALARSAWKGQSPVLSKFTLAKAYPAASITQSRSTASTSNLSNDEAQSILNAQRKLRPISPHLTIYQPQITSLMSGANRITGAILSTSIYTFAIGYLVAPTLGLHLESQTIAEAFGAMPDAAKIGIKGILALPFTYHAWNGIRHLIWDTGKMLDMKGVYTGGYVVLGLTGLSTIYLAFA</sequence>
<dbReference type="Gene3D" id="1.20.1300.10">
    <property type="entry name" value="Fumarate reductase/succinate dehydrogenase, transmembrane subunit"/>
    <property type="match status" value="1"/>
</dbReference>
<dbReference type="GO" id="GO:0006099">
    <property type="term" value="P:tricarboxylic acid cycle"/>
    <property type="evidence" value="ECO:0007669"/>
    <property type="project" value="InterPro"/>
</dbReference>
<keyword evidence="6" id="KW-0408">Iron</keyword>
<comment type="subcellular location">
    <subcellularLocation>
        <location evidence="1">Membrane</location>
        <topology evidence="1">Multi-pass membrane protein</topology>
    </subcellularLocation>
</comment>
<dbReference type="EMBL" id="NESQ01000072">
    <property type="protein sequence ID" value="PUU80156.1"/>
    <property type="molecule type" value="Genomic_DNA"/>
</dbReference>
<feature type="transmembrane region" description="Helical" evidence="8">
    <location>
        <begin position="83"/>
        <end position="102"/>
    </location>
</feature>
<dbReference type="PANTHER" id="PTHR10978">
    <property type="entry name" value="SUCCINATE DEHYDROGENASE CYTOCHROME B560 SUBUNIT"/>
    <property type="match status" value="1"/>
</dbReference>
<protein>
    <recommendedName>
        <fullName evidence="11">Succinate dehydrogenase cytochrome b560 subunit</fullName>
    </recommendedName>
</protein>
<organism evidence="9 10">
    <name type="scientific">Tuber borchii</name>
    <name type="common">White truffle</name>
    <dbReference type="NCBI Taxonomy" id="42251"/>
    <lineage>
        <taxon>Eukaryota</taxon>
        <taxon>Fungi</taxon>
        <taxon>Dikarya</taxon>
        <taxon>Ascomycota</taxon>
        <taxon>Pezizomycotina</taxon>
        <taxon>Pezizomycetes</taxon>
        <taxon>Pezizales</taxon>
        <taxon>Tuberaceae</taxon>
        <taxon>Tuber</taxon>
    </lineage>
</organism>
<keyword evidence="3 8" id="KW-0812">Transmembrane</keyword>
<dbReference type="PROSITE" id="PS01001">
    <property type="entry name" value="SDH_CYT_2"/>
    <property type="match status" value="1"/>
</dbReference>
<dbReference type="InterPro" id="IPR018495">
    <property type="entry name" value="Succ_DH_cyt_bsu_CS"/>
</dbReference>
<evidence type="ECO:0000256" key="4">
    <source>
        <dbReference type="ARBA" id="ARBA00022723"/>
    </source>
</evidence>
<dbReference type="GO" id="GO:0009055">
    <property type="term" value="F:electron transfer activity"/>
    <property type="evidence" value="ECO:0007669"/>
    <property type="project" value="InterPro"/>
</dbReference>
<accession>A0A2T6ZXG4</accession>
<evidence type="ECO:0000313" key="9">
    <source>
        <dbReference type="EMBL" id="PUU80156.1"/>
    </source>
</evidence>
<comment type="caution">
    <text evidence="9">The sequence shown here is derived from an EMBL/GenBank/DDBJ whole genome shotgun (WGS) entry which is preliminary data.</text>
</comment>
<dbReference type="STRING" id="42251.A0A2T6ZXG4"/>
<dbReference type="NCBIfam" id="TIGR02970">
    <property type="entry name" value="succ_dehyd_cytB"/>
    <property type="match status" value="1"/>
</dbReference>
<feature type="transmembrane region" description="Helical" evidence="8">
    <location>
        <begin position="160"/>
        <end position="181"/>
    </location>
</feature>
<keyword evidence="5 8" id="KW-1133">Transmembrane helix</keyword>
<keyword evidence="4" id="KW-0479">Metal-binding</keyword>
<dbReference type="GO" id="GO:0005739">
    <property type="term" value="C:mitochondrion"/>
    <property type="evidence" value="ECO:0007669"/>
    <property type="project" value="GOC"/>
</dbReference>
<dbReference type="CDD" id="cd03499">
    <property type="entry name" value="SQR_TypeC_SdhC"/>
    <property type="match status" value="1"/>
</dbReference>
<evidence type="ECO:0000256" key="2">
    <source>
        <dbReference type="ARBA" id="ARBA00022617"/>
    </source>
</evidence>
<dbReference type="InterPro" id="IPR000701">
    <property type="entry name" value="SuccDH_FuR_B_TM-su"/>
</dbReference>
<dbReference type="Pfam" id="PF01127">
    <property type="entry name" value="Sdh_cyt"/>
    <property type="match status" value="1"/>
</dbReference>
<evidence type="ECO:0000313" key="10">
    <source>
        <dbReference type="Proteomes" id="UP000244722"/>
    </source>
</evidence>
<dbReference type="SUPFAM" id="SSF81343">
    <property type="entry name" value="Fumarate reductase respiratory complex transmembrane subunits"/>
    <property type="match status" value="1"/>
</dbReference>
<evidence type="ECO:0008006" key="11">
    <source>
        <dbReference type="Google" id="ProtNLM"/>
    </source>
</evidence>
<evidence type="ECO:0000256" key="7">
    <source>
        <dbReference type="ARBA" id="ARBA00023136"/>
    </source>
</evidence>
<dbReference type="GO" id="GO:0046872">
    <property type="term" value="F:metal ion binding"/>
    <property type="evidence" value="ECO:0007669"/>
    <property type="project" value="UniProtKB-KW"/>
</dbReference>
<gene>
    <name evidence="9" type="ORF">B9Z19DRAFT_1124079</name>
</gene>
<dbReference type="GO" id="GO:0016020">
    <property type="term" value="C:membrane"/>
    <property type="evidence" value="ECO:0007669"/>
    <property type="project" value="UniProtKB-SubCell"/>
</dbReference>
<evidence type="ECO:0000256" key="8">
    <source>
        <dbReference type="SAM" id="Phobius"/>
    </source>
</evidence>
<dbReference type="AlphaFoldDB" id="A0A2T6ZXG4"/>